<dbReference type="STRING" id="1068978.AMETH_5504"/>
<proteinExistence type="predicted"/>
<protein>
    <submittedName>
        <fullName evidence="1">Uncharacterized protein</fullName>
    </submittedName>
</protein>
<accession>A0A076N392</accession>
<dbReference type="InterPro" id="IPR045647">
    <property type="entry name" value="DUF6401"/>
</dbReference>
<evidence type="ECO:0000313" key="2">
    <source>
        <dbReference type="Proteomes" id="UP000062973"/>
    </source>
</evidence>
<keyword evidence="2" id="KW-1185">Reference proteome</keyword>
<dbReference type="OrthoDB" id="3627510at2"/>
<gene>
    <name evidence="1" type="ORF">AMETH_5504</name>
</gene>
<evidence type="ECO:0000313" key="1">
    <source>
        <dbReference type="EMBL" id="AIJ25596.1"/>
    </source>
</evidence>
<dbReference type="AlphaFoldDB" id="A0A076N392"/>
<dbReference type="Proteomes" id="UP000062973">
    <property type="component" value="Chromosome"/>
</dbReference>
<dbReference type="EMBL" id="CP009110">
    <property type="protein sequence ID" value="AIJ25596.1"/>
    <property type="molecule type" value="Genomic_DNA"/>
</dbReference>
<dbReference type="RefSeq" id="WP_017984437.1">
    <property type="nucleotide sequence ID" value="NZ_AQUL01000001.1"/>
</dbReference>
<dbReference type="Pfam" id="PF19939">
    <property type="entry name" value="DUF6401"/>
    <property type="match status" value="1"/>
</dbReference>
<organism evidence="1 2">
    <name type="scientific">Amycolatopsis methanolica 239</name>
    <dbReference type="NCBI Taxonomy" id="1068978"/>
    <lineage>
        <taxon>Bacteria</taxon>
        <taxon>Bacillati</taxon>
        <taxon>Actinomycetota</taxon>
        <taxon>Actinomycetes</taxon>
        <taxon>Pseudonocardiales</taxon>
        <taxon>Pseudonocardiaceae</taxon>
        <taxon>Amycolatopsis</taxon>
        <taxon>Amycolatopsis methanolica group</taxon>
    </lineage>
</organism>
<name>A0A076N392_AMYME</name>
<sequence length="147" mass="16626">MHWADSLADRSARRWLRGIAERLDSGWQALAGDPSLWRAFGRHLAAVDDAVRCERDMVPRQEPVSRLVLLAGHAHDVWTEAAELDWQPPADPGDWTDREWTGLRLLACLRLAADEPHGPKLPAAAEFTRARPAGTGEQVNNRREYFR</sequence>
<dbReference type="HOGENOM" id="CLU_1764156_0_0_11"/>
<dbReference type="PATRIC" id="fig|1068978.7.peg.5906"/>
<reference evidence="1 2" key="1">
    <citation type="submission" date="2014-07" db="EMBL/GenBank/DDBJ databases">
        <title>Whole Genome Sequence of the Amycolatopsis methanolica 239.</title>
        <authorList>
            <person name="Tang B."/>
        </authorList>
    </citation>
    <scope>NUCLEOTIDE SEQUENCE [LARGE SCALE GENOMIC DNA]</scope>
    <source>
        <strain evidence="1 2">239</strain>
    </source>
</reference>
<dbReference type="KEGG" id="amq:AMETH_5504"/>